<evidence type="ECO:0000313" key="3">
    <source>
        <dbReference type="WBParaSite" id="SCUD_0001373901-mRNA-1"/>
    </source>
</evidence>
<sequence>MNGTWRQKTLETLLVLYHLESARLIYIRNSDCFELFSHNSSIVFEEL</sequence>
<name>A0A183KFE2_9TREM</name>
<organism evidence="3">
    <name type="scientific">Schistosoma curassoni</name>
    <dbReference type="NCBI Taxonomy" id="6186"/>
    <lineage>
        <taxon>Eukaryota</taxon>
        <taxon>Metazoa</taxon>
        <taxon>Spiralia</taxon>
        <taxon>Lophotrochozoa</taxon>
        <taxon>Platyhelminthes</taxon>
        <taxon>Trematoda</taxon>
        <taxon>Digenea</taxon>
        <taxon>Strigeidida</taxon>
        <taxon>Schistosomatoidea</taxon>
        <taxon>Schistosomatidae</taxon>
        <taxon>Schistosoma</taxon>
    </lineage>
</organism>
<dbReference type="WBParaSite" id="SCUD_0001373901-mRNA-1">
    <property type="protein sequence ID" value="SCUD_0001373901-mRNA-1"/>
    <property type="gene ID" value="SCUD_0001373901"/>
</dbReference>
<reference evidence="1 2" key="2">
    <citation type="submission" date="2018-11" db="EMBL/GenBank/DDBJ databases">
        <authorList>
            <consortium name="Pathogen Informatics"/>
        </authorList>
    </citation>
    <scope>NUCLEOTIDE SEQUENCE [LARGE SCALE GENOMIC DNA]</scope>
    <source>
        <strain evidence="1">Dakar</strain>
        <strain evidence="2">Dakar, Senegal</strain>
    </source>
</reference>
<protein>
    <submittedName>
        <fullName evidence="1 3">Uncharacterized protein</fullName>
    </submittedName>
</protein>
<dbReference type="Proteomes" id="UP000279833">
    <property type="component" value="Unassembled WGS sequence"/>
</dbReference>
<dbReference type="EMBL" id="UZAK01036112">
    <property type="protein sequence ID" value="VDP53871.1"/>
    <property type="molecule type" value="Genomic_DNA"/>
</dbReference>
<evidence type="ECO:0000313" key="2">
    <source>
        <dbReference type="Proteomes" id="UP000279833"/>
    </source>
</evidence>
<gene>
    <name evidence="1" type="ORF">SCUD_LOCUS13736</name>
</gene>
<proteinExistence type="predicted"/>
<keyword evidence="2" id="KW-1185">Reference proteome</keyword>
<dbReference type="AlphaFoldDB" id="A0A183KFE2"/>
<evidence type="ECO:0000313" key="1">
    <source>
        <dbReference type="EMBL" id="VDP53871.1"/>
    </source>
</evidence>
<reference evidence="3" key="1">
    <citation type="submission" date="2016-06" db="UniProtKB">
        <authorList>
            <consortium name="WormBaseParasite"/>
        </authorList>
    </citation>
    <scope>IDENTIFICATION</scope>
</reference>
<accession>A0A183KFE2</accession>